<evidence type="ECO:0000256" key="3">
    <source>
        <dbReference type="ARBA" id="ARBA00022782"/>
    </source>
</evidence>
<name>A0AA38YJ03_VITRO</name>
<sequence length="609" mass="66328">MAKTSMTLTIKEGQPPPPLCAATVSGESGGGDPMRSVNELRNLSTVLHAFRRRWDELQKHLDFIQDAIDSRSRGLDASPQHHQALPSNTLETSSPESADLDSEPMPAQTSVSELGFLCGMMRSRGLRKYIISHLSDVAKLREEVPAALKGAPKPAKLVLECIGRFFLQGSKAFGKATHMVPSRQASLLILEFFLLSDCTEMEPSVKEEADLAAVTWRKRLINEGGVSNASDIDARGLLLLVACFGIPALFRNEDLRNLIWLSCPKEISDALRRSRFLLARVPDVIQGMIKNQMNVEAVDFAYTFGLEEKFPIWKILTSFLREHKEEWKRTREEDSPIRLKNANENYLSAMKSVTKCLEDHRVDPSKLLSGWHIDEKIIQLEKEMADLDKKMEGKVMLKRKADEIDSLKKIKTQEIKHSPIAAPSSVIGLQELRVADNMAGRSFYDSTMPINFSDSGLPGHISTYPAASAMLHGSGGGSLPENIIGTMSGSGSGTRVHGTGTGPGMAGTGGVPSMASFSGAHGEMLFDRTGQMMNNSGPPYGGRRDMGFNDRVIGQSFVAHPASVGVNSIFGPSTSMESFPGMPNAPSINAANGSSASDLYQFADAVFGR</sequence>
<comment type="caution">
    <text evidence="7">The sequence shown here is derived from an EMBL/GenBank/DDBJ whole genome shotgun (WGS) entry which is preliminary data.</text>
</comment>
<dbReference type="Proteomes" id="UP001168098">
    <property type="component" value="Unassembled WGS sequence"/>
</dbReference>
<dbReference type="AlphaFoldDB" id="A0AA38YJ03"/>
<gene>
    <name evidence="7" type="ORF">PVL29_025136</name>
</gene>
<proteinExistence type="inferred from homology"/>
<evidence type="ECO:0000256" key="6">
    <source>
        <dbReference type="SAM" id="MobiDB-lite"/>
    </source>
</evidence>
<keyword evidence="2 5" id="KW-0217">Developmental protein</keyword>
<accession>A0AA38YJ03</accession>
<dbReference type="Pfam" id="PF07899">
    <property type="entry name" value="Frigida"/>
    <property type="match status" value="1"/>
</dbReference>
<keyword evidence="4 5" id="KW-0287">Flowering</keyword>
<evidence type="ECO:0000256" key="1">
    <source>
        <dbReference type="ARBA" id="ARBA00008956"/>
    </source>
</evidence>
<comment type="similarity">
    <text evidence="1 5">Belongs to the Frigida family.</text>
</comment>
<feature type="compositionally biased region" description="Polar residues" evidence="6">
    <location>
        <begin position="85"/>
        <end position="96"/>
    </location>
</feature>
<dbReference type="EMBL" id="JARBHA010000019">
    <property type="protein sequence ID" value="KAJ9671301.1"/>
    <property type="molecule type" value="Genomic_DNA"/>
</dbReference>
<dbReference type="InterPro" id="IPR012474">
    <property type="entry name" value="Frigida"/>
</dbReference>
<organism evidence="7 8">
    <name type="scientific">Vitis rotundifolia</name>
    <name type="common">Muscadine grape</name>
    <dbReference type="NCBI Taxonomy" id="103349"/>
    <lineage>
        <taxon>Eukaryota</taxon>
        <taxon>Viridiplantae</taxon>
        <taxon>Streptophyta</taxon>
        <taxon>Embryophyta</taxon>
        <taxon>Tracheophyta</taxon>
        <taxon>Spermatophyta</taxon>
        <taxon>Magnoliopsida</taxon>
        <taxon>eudicotyledons</taxon>
        <taxon>Gunneridae</taxon>
        <taxon>Pentapetalae</taxon>
        <taxon>rosids</taxon>
        <taxon>Vitales</taxon>
        <taxon>Vitaceae</taxon>
        <taxon>Viteae</taxon>
        <taxon>Vitis</taxon>
    </lineage>
</organism>
<evidence type="ECO:0000256" key="2">
    <source>
        <dbReference type="ARBA" id="ARBA00022473"/>
    </source>
</evidence>
<evidence type="ECO:0000256" key="5">
    <source>
        <dbReference type="RuleBase" id="RU364012"/>
    </source>
</evidence>
<keyword evidence="8" id="KW-1185">Reference proteome</keyword>
<reference evidence="7 8" key="1">
    <citation type="journal article" date="2023" name="BMC Biotechnol.">
        <title>Vitis rotundifolia cv Carlos genome sequencing.</title>
        <authorList>
            <person name="Huff M."/>
            <person name="Hulse-Kemp A."/>
            <person name="Scheffler B."/>
            <person name="Youngblood R."/>
            <person name="Simpson S."/>
            <person name="Babiker E."/>
            <person name="Staton M."/>
        </authorList>
    </citation>
    <scope>NUCLEOTIDE SEQUENCE [LARGE SCALE GENOMIC DNA]</scope>
    <source>
        <tissue evidence="7">Leaf</tissue>
    </source>
</reference>
<dbReference type="GO" id="GO:0030154">
    <property type="term" value="P:cell differentiation"/>
    <property type="evidence" value="ECO:0007669"/>
    <property type="project" value="UniProtKB-KW"/>
</dbReference>
<keyword evidence="3 5" id="KW-0221">Differentiation</keyword>
<evidence type="ECO:0000313" key="8">
    <source>
        <dbReference type="Proteomes" id="UP001168098"/>
    </source>
</evidence>
<dbReference type="PANTHER" id="PTHR31791:SF49">
    <property type="entry name" value="INACTIVE PROTEIN FRIGIDA"/>
    <property type="match status" value="1"/>
</dbReference>
<dbReference type="PANTHER" id="PTHR31791">
    <property type="entry name" value="FRIGIDA-LIKE PROTEIN 3-RELATED"/>
    <property type="match status" value="1"/>
</dbReference>
<feature type="region of interest" description="Disordered" evidence="6">
    <location>
        <begin position="73"/>
        <end position="106"/>
    </location>
</feature>
<evidence type="ECO:0000313" key="7">
    <source>
        <dbReference type="EMBL" id="KAJ9671301.1"/>
    </source>
</evidence>
<dbReference type="GO" id="GO:0009908">
    <property type="term" value="P:flower development"/>
    <property type="evidence" value="ECO:0007669"/>
    <property type="project" value="UniProtKB-KW"/>
</dbReference>
<protein>
    <recommendedName>
        <fullName evidence="5">FRIGIDA-like protein</fullName>
    </recommendedName>
</protein>
<evidence type="ECO:0000256" key="4">
    <source>
        <dbReference type="ARBA" id="ARBA00023089"/>
    </source>
</evidence>